<evidence type="ECO:0000256" key="2">
    <source>
        <dbReference type="SAM" id="MobiDB-lite"/>
    </source>
</evidence>
<feature type="region of interest" description="Disordered" evidence="2">
    <location>
        <begin position="185"/>
        <end position="208"/>
    </location>
</feature>
<protein>
    <recommendedName>
        <fullName evidence="5">Kinetochore protein SPC25</fullName>
    </recommendedName>
</protein>
<evidence type="ECO:0000313" key="4">
    <source>
        <dbReference type="Proteomes" id="UP001454036"/>
    </source>
</evidence>
<evidence type="ECO:0000256" key="1">
    <source>
        <dbReference type="SAM" id="Coils"/>
    </source>
</evidence>
<keyword evidence="4" id="KW-1185">Reference proteome</keyword>
<comment type="caution">
    <text evidence="3">The sequence shown here is derived from an EMBL/GenBank/DDBJ whole genome shotgun (WGS) entry which is preliminary data.</text>
</comment>
<dbReference type="EMBL" id="BAABME010009540">
    <property type="protein sequence ID" value="GAA0175350.1"/>
    <property type="molecule type" value="Genomic_DNA"/>
</dbReference>
<proteinExistence type="predicted"/>
<organism evidence="3 4">
    <name type="scientific">Lithospermum erythrorhizon</name>
    <name type="common">Purple gromwell</name>
    <name type="synonym">Lithospermum officinale var. erythrorhizon</name>
    <dbReference type="NCBI Taxonomy" id="34254"/>
    <lineage>
        <taxon>Eukaryota</taxon>
        <taxon>Viridiplantae</taxon>
        <taxon>Streptophyta</taxon>
        <taxon>Embryophyta</taxon>
        <taxon>Tracheophyta</taxon>
        <taxon>Spermatophyta</taxon>
        <taxon>Magnoliopsida</taxon>
        <taxon>eudicotyledons</taxon>
        <taxon>Gunneridae</taxon>
        <taxon>Pentapetalae</taxon>
        <taxon>asterids</taxon>
        <taxon>lamiids</taxon>
        <taxon>Boraginales</taxon>
        <taxon>Boraginaceae</taxon>
        <taxon>Boraginoideae</taxon>
        <taxon>Lithospermeae</taxon>
        <taxon>Lithospermum</taxon>
    </lineage>
</organism>
<gene>
    <name evidence="3" type="ORF">LIER_28539</name>
</gene>
<evidence type="ECO:0008006" key="5">
    <source>
        <dbReference type="Google" id="ProtNLM"/>
    </source>
</evidence>
<dbReference type="AlphaFoldDB" id="A0AAV3RHQ2"/>
<accession>A0AAV3RHQ2</accession>
<evidence type="ECO:0000313" key="3">
    <source>
        <dbReference type="EMBL" id="GAA0175350.1"/>
    </source>
</evidence>
<name>A0AAV3RHQ2_LITER</name>
<feature type="coiled-coil region" evidence="1">
    <location>
        <begin position="12"/>
        <end position="99"/>
    </location>
</feature>
<keyword evidence="1" id="KW-0175">Coiled coil</keyword>
<sequence length="208" mass="23740">MDVTYALSIRLNSQHDEEVAHLKATLVSVEKERDNALSKKDELAPLCERQSSDRERLLADAREASELYKSEGERLKQQIRDLQTQVRDLQFDLNESRDDVREFTHKCGDMEVRIADLQRALVKSIEGFKKSEEYRILLKGDTATLLMSFCQKVATDFSGIYSHFTAFVTAFGEDYVVSLFDELHEEEPVDSDDDSEISSSEDEAGDES</sequence>
<dbReference type="Proteomes" id="UP001454036">
    <property type="component" value="Unassembled WGS sequence"/>
</dbReference>
<reference evidence="3 4" key="1">
    <citation type="submission" date="2024-01" db="EMBL/GenBank/DDBJ databases">
        <title>The complete chloroplast genome sequence of Lithospermum erythrorhizon: insights into the phylogenetic relationship among Boraginaceae species and the maternal lineages of purple gromwells.</title>
        <authorList>
            <person name="Okada T."/>
            <person name="Watanabe K."/>
        </authorList>
    </citation>
    <scope>NUCLEOTIDE SEQUENCE [LARGE SCALE GENOMIC DNA]</scope>
</reference>